<evidence type="ECO:0000256" key="4">
    <source>
        <dbReference type="ARBA" id="ARBA00023242"/>
    </source>
</evidence>
<sequence>MSSIKTVRLLKEDLLKELSRPGGDGRTEKIKDLVQRLDMVDNMDLAILTDTLIGAVVSKLKNHEDDDVANSAKKLIKKWKGIAKQSQGNDVAATAASTTKSAASAGSGGQGASKPGHLKRLASAGSSDFGGETDWQGLPQFRFNICRKLHEIFLLSKDDLSKELNASAVKQLCLERAGEVEASIDVWSRGSKETYTDKVRDLVFNLKKNVALRDRVILGEISPEQLPRMTAGELQTEEKAKERDETVRKLQDSRRLDWERANEKKINDMCGIKGDMLKASLFTCGRCKSIKTTSTQKQTRSADEPMTVFVLCMNCGNRWKC</sequence>
<dbReference type="PROSITE" id="PS51319">
    <property type="entry name" value="TFIIS_N"/>
    <property type="match status" value="1"/>
</dbReference>
<evidence type="ECO:0000256" key="7">
    <source>
        <dbReference type="SAM" id="MobiDB-lite"/>
    </source>
</evidence>
<dbReference type="GO" id="GO:0005634">
    <property type="term" value="C:nucleus"/>
    <property type="evidence" value="ECO:0007669"/>
    <property type="project" value="UniProtKB-SubCell"/>
</dbReference>
<dbReference type="SUPFAM" id="SSF46942">
    <property type="entry name" value="Elongation factor TFIIS domain 2"/>
    <property type="match status" value="1"/>
</dbReference>
<evidence type="ECO:0000313" key="12">
    <source>
        <dbReference type="Proteomes" id="UP001530377"/>
    </source>
</evidence>
<protein>
    <recommendedName>
        <fullName evidence="13">Transcription elongation factor</fullName>
    </recommendedName>
</protein>
<dbReference type="SUPFAM" id="SSF57783">
    <property type="entry name" value="Zinc beta-ribbon"/>
    <property type="match status" value="1"/>
</dbReference>
<dbReference type="Gene3D" id="1.10.472.30">
    <property type="entry name" value="Transcription elongation factor S-II, central domain"/>
    <property type="match status" value="1"/>
</dbReference>
<dbReference type="InterPro" id="IPR001222">
    <property type="entry name" value="Znf_TFIIS"/>
</dbReference>
<dbReference type="AlphaFoldDB" id="A0ABD3RAH8"/>
<comment type="subcellular location">
    <subcellularLocation>
        <location evidence="6">Nucleus</location>
    </subcellularLocation>
</comment>
<dbReference type="CDD" id="cd13749">
    <property type="entry name" value="Zn-ribbon_TFIIS"/>
    <property type="match status" value="1"/>
</dbReference>
<feature type="domain" description="TFIIS central" evidence="10">
    <location>
        <begin position="141"/>
        <end position="262"/>
    </location>
</feature>
<organism evidence="11 12">
    <name type="scientific">Cyclostephanos tholiformis</name>
    <dbReference type="NCBI Taxonomy" id="382380"/>
    <lineage>
        <taxon>Eukaryota</taxon>
        <taxon>Sar</taxon>
        <taxon>Stramenopiles</taxon>
        <taxon>Ochrophyta</taxon>
        <taxon>Bacillariophyta</taxon>
        <taxon>Coscinodiscophyceae</taxon>
        <taxon>Thalassiosirophycidae</taxon>
        <taxon>Stephanodiscales</taxon>
        <taxon>Stephanodiscaceae</taxon>
        <taxon>Cyclostephanos</taxon>
    </lineage>
</organism>
<dbReference type="PANTHER" id="PTHR11477:SF0">
    <property type="entry name" value="IP08861P-RELATED"/>
    <property type="match status" value="1"/>
</dbReference>
<dbReference type="InterPro" id="IPR035441">
    <property type="entry name" value="TFIIS/LEDGF_dom_sf"/>
</dbReference>
<dbReference type="Proteomes" id="UP001530377">
    <property type="component" value="Unassembled WGS sequence"/>
</dbReference>
<dbReference type="Pfam" id="PF01096">
    <property type="entry name" value="Zn_ribbon_TFIIS"/>
    <property type="match status" value="1"/>
</dbReference>
<evidence type="ECO:0000259" key="9">
    <source>
        <dbReference type="PROSITE" id="PS51319"/>
    </source>
</evidence>
<evidence type="ECO:0000256" key="5">
    <source>
        <dbReference type="PROSITE-ProRule" id="PRU00472"/>
    </source>
</evidence>
<evidence type="ECO:0000256" key="6">
    <source>
        <dbReference type="PROSITE-ProRule" id="PRU00649"/>
    </source>
</evidence>
<dbReference type="PROSITE" id="PS51321">
    <property type="entry name" value="TFIIS_CENTRAL"/>
    <property type="match status" value="1"/>
</dbReference>
<evidence type="ECO:0000256" key="2">
    <source>
        <dbReference type="ARBA" id="ARBA00022771"/>
    </source>
</evidence>
<dbReference type="InterPro" id="IPR035100">
    <property type="entry name" value="TF_IIS-typ"/>
</dbReference>
<name>A0ABD3RAH8_9STRA</name>
<feature type="region of interest" description="Disordered" evidence="7">
    <location>
        <begin position="101"/>
        <end position="130"/>
    </location>
</feature>
<dbReference type="Gene3D" id="1.20.930.10">
    <property type="entry name" value="Conserved domain common to transcription factors TFIIS, elongin A, CRSP70"/>
    <property type="match status" value="1"/>
</dbReference>
<dbReference type="Pfam" id="PF07500">
    <property type="entry name" value="TFIIS_M"/>
    <property type="match status" value="1"/>
</dbReference>
<dbReference type="Pfam" id="PF08711">
    <property type="entry name" value="Med26"/>
    <property type="match status" value="1"/>
</dbReference>
<dbReference type="InterPro" id="IPR003618">
    <property type="entry name" value="TFIIS_cen_dom"/>
</dbReference>
<dbReference type="GO" id="GO:0008270">
    <property type="term" value="F:zinc ion binding"/>
    <property type="evidence" value="ECO:0007669"/>
    <property type="project" value="UniProtKB-KW"/>
</dbReference>
<proteinExistence type="predicted"/>
<dbReference type="PROSITE" id="PS51133">
    <property type="entry name" value="ZF_TFIIS_2"/>
    <property type="match status" value="1"/>
</dbReference>
<keyword evidence="12" id="KW-1185">Reference proteome</keyword>
<dbReference type="EMBL" id="JALLPB020000359">
    <property type="protein sequence ID" value="KAL3810005.1"/>
    <property type="molecule type" value="Genomic_DNA"/>
</dbReference>
<dbReference type="SMART" id="SM00510">
    <property type="entry name" value="TFS2M"/>
    <property type="match status" value="1"/>
</dbReference>
<keyword evidence="3" id="KW-0862">Zinc</keyword>
<feature type="domain" description="TFIIS-type" evidence="8">
    <location>
        <begin position="280"/>
        <end position="320"/>
    </location>
</feature>
<keyword evidence="2 5" id="KW-0863">Zinc-finger</keyword>
<evidence type="ECO:0008006" key="13">
    <source>
        <dbReference type="Google" id="ProtNLM"/>
    </source>
</evidence>
<accession>A0ABD3RAH8</accession>
<evidence type="ECO:0000313" key="11">
    <source>
        <dbReference type="EMBL" id="KAL3810005.1"/>
    </source>
</evidence>
<evidence type="ECO:0000259" key="10">
    <source>
        <dbReference type="PROSITE" id="PS51321"/>
    </source>
</evidence>
<dbReference type="SMART" id="SM00440">
    <property type="entry name" value="ZnF_C2C2"/>
    <property type="match status" value="1"/>
</dbReference>
<dbReference type="PIRSF" id="PIRSF006704">
    <property type="entry name" value="TF_IIS"/>
    <property type="match status" value="1"/>
</dbReference>
<comment type="caution">
    <text evidence="11">The sequence shown here is derived from an EMBL/GenBank/DDBJ whole genome shotgun (WGS) entry which is preliminary data.</text>
</comment>
<dbReference type="SUPFAM" id="SSF47676">
    <property type="entry name" value="Conserved domain common to transcription factors TFIIS, elongin A, CRSP70"/>
    <property type="match status" value="1"/>
</dbReference>
<gene>
    <name evidence="11" type="ORF">ACHAXA_006120</name>
</gene>
<keyword evidence="4 6" id="KW-0539">Nucleus</keyword>
<dbReference type="InterPro" id="IPR036575">
    <property type="entry name" value="TFIIS_cen_dom_sf"/>
</dbReference>
<dbReference type="Gene3D" id="2.20.25.10">
    <property type="match status" value="1"/>
</dbReference>
<feature type="domain" description="TFIIS N-terminal" evidence="9">
    <location>
        <begin position="13"/>
        <end position="86"/>
    </location>
</feature>
<evidence type="ECO:0000256" key="1">
    <source>
        <dbReference type="ARBA" id="ARBA00022723"/>
    </source>
</evidence>
<dbReference type="InterPro" id="IPR017923">
    <property type="entry name" value="TFIIS_N"/>
</dbReference>
<evidence type="ECO:0000256" key="3">
    <source>
        <dbReference type="ARBA" id="ARBA00022833"/>
    </source>
</evidence>
<dbReference type="PANTHER" id="PTHR11477">
    <property type="entry name" value="TRANSCRIPTION FACTOR S-II ZINC FINGER DOMAIN-CONTAINING PROTEIN"/>
    <property type="match status" value="1"/>
</dbReference>
<evidence type="ECO:0000259" key="8">
    <source>
        <dbReference type="PROSITE" id="PS51133"/>
    </source>
</evidence>
<reference evidence="11 12" key="1">
    <citation type="submission" date="2024-10" db="EMBL/GenBank/DDBJ databases">
        <title>Updated reference genomes for cyclostephanoid diatoms.</title>
        <authorList>
            <person name="Roberts W.R."/>
            <person name="Alverson A.J."/>
        </authorList>
    </citation>
    <scope>NUCLEOTIDE SEQUENCE [LARGE SCALE GENOMIC DNA]</scope>
    <source>
        <strain evidence="11 12">AJA228-03</strain>
    </source>
</reference>
<keyword evidence="1" id="KW-0479">Metal-binding</keyword>